<dbReference type="SUPFAM" id="SSF51206">
    <property type="entry name" value="cAMP-binding domain-like"/>
    <property type="match status" value="1"/>
</dbReference>
<name>A0A109ULW2_9GAMM</name>
<dbReference type="EMBL" id="CP014226">
    <property type="protein sequence ID" value="AMD01134.1"/>
    <property type="molecule type" value="Genomic_DNA"/>
</dbReference>
<dbReference type="InterPro" id="IPR014710">
    <property type="entry name" value="RmlC-like_jellyroll"/>
</dbReference>
<keyword evidence="2" id="KW-0238">DNA-binding</keyword>
<dbReference type="SMART" id="SM00419">
    <property type="entry name" value="HTH_CRP"/>
    <property type="match status" value="1"/>
</dbReference>
<evidence type="ECO:0000259" key="4">
    <source>
        <dbReference type="PROSITE" id="PS51063"/>
    </source>
</evidence>
<dbReference type="SUPFAM" id="SSF46785">
    <property type="entry name" value="Winged helix' DNA-binding domain"/>
    <property type="match status" value="1"/>
</dbReference>
<dbReference type="Pfam" id="PF00027">
    <property type="entry name" value="cNMP_binding"/>
    <property type="match status" value="1"/>
</dbReference>
<keyword evidence="6" id="KW-1185">Reference proteome</keyword>
<dbReference type="CDD" id="cd00038">
    <property type="entry name" value="CAP_ED"/>
    <property type="match status" value="1"/>
</dbReference>
<keyword evidence="1" id="KW-0805">Transcription regulation</keyword>
<evidence type="ECO:0000313" key="5">
    <source>
        <dbReference type="EMBL" id="AMD01134.1"/>
    </source>
</evidence>
<dbReference type="Proteomes" id="UP000063387">
    <property type="component" value="Chromosome"/>
</dbReference>
<dbReference type="InterPro" id="IPR012318">
    <property type="entry name" value="HTH_CRP"/>
</dbReference>
<dbReference type="InterPro" id="IPR036388">
    <property type="entry name" value="WH-like_DNA-bd_sf"/>
</dbReference>
<dbReference type="Gene3D" id="1.10.10.10">
    <property type="entry name" value="Winged helix-like DNA-binding domain superfamily/Winged helix DNA-binding domain"/>
    <property type="match status" value="1"/>
</dbReference>
<dbReference type="KEGG" id="hco:LOKO_02068"/>
<dbReference type="FunFam" id="1.10.10.10:FF:000028">
    <property type="entry name" value="Fumarate/nitrate reduction transcriptional regulator Fnr"/>
    <property type="match status" value="1"/>
</dbReference>
<dbReference type="Pfam" id="PF13545">
    <property type="entry name" value="HTH_Crp_2"/>
    <property type="match status" value="1"/>
</dbReference>
<proteinExistence type="predicted"/>
<dbReference type="GO" id="GO:0005829">
    <property type="term" value="C:cytosol"/>
    <property type="evidence" value="ECO:0007669"/>
    <property type="project" value="TreeGrafter"/>
</dbReference>
<dbReference type="InterPro" id="IPR000595">
    <property type="entry name" value="cNMP-bd_dom"/>
</dbReference>
<reference evidence="5 6" key="1">
    <citation type="journal article" date="2016" name="Genome Announc.">
        <title>Draft Genome Sequence of 'Halomonas chromatireducens' Strain AGD 8-3, a Haloalkaliphilic Chromate- and Selenite-Reducing Gammaproteobacterium.</title>
        <authorList>
            <person name="Sharko F.S."/>
            <person name="Shapovalova A.A."/>
            <person name="Tsygankova S.V."/>
            <person name="Komova A.V."/>
            <person name="Boulygina E.S."/>
            <person name="Teslyuk A.B."/>
            <person name="Gotovtsev P.M."/>
            <person name="Namsaraev Z.B."/>
            <person name="Khijniak T.V."/>
            <person name="Nedoluzhko A.V."/>
            <person name="Vasilov R.G."/>
        </authorList>
    </citation>
    <scope>NUCLEOTIDE SEQUENCE [LARGE SCALE GENOMIC DNA]</scope>
    <source>
        <strain evidence="5 6">AGD 8-3</strain>
    </source>
</reference>
<dbReference type="GO" id="GO:0003677">
    <property type="term" value="F:DNA binding"/>
    <property type="evidence" value="ECO:0007669"/>
    <property type="project" value="UniProtKB-KW"/>
</dbReference>
<keyword evidence="3" id="KW-0804">Transcription</keyword>
<dbReference type="STRING" id="507626.LOKO_02068"/>
<dbReference type="PRINTS" id="PR00034">
    <property type="entry name" value="HTHCRP"/>
</dbReference>
<gene>
    <name evidence="5" type="primary">anr_4</name>
    <name evidence="5" type="ORF">LOKO_02068</name>
</gene>
<evidence type="ECO:0000256" key="1">
    <source>
        <dbReference type="ARBA" id="ARBA00023015"/>
    </source>
</evidence>
<dbReference type="SMART" id="SM00100">
    <property type="entry name" value="cNMP"/>
    <property type="match status" value="1"/>
</dbReference>
<dbReference type="InterPro" id="IPR036390">
    <property type="entry name" value="WH_DNA-bd_sf"/>
</dbReference>
<dbReference type="GO" id="GO:0003700">
    <property type="term" value="F:DNA-binding transcription factor activity"/>
    <property type="evidence" value="ECO:0007669"/>
    <property type="project" value="TreeGrafter"/>
</dbReference>
<sequence>MTSKGKIYSRDPDALSCLSCRLNYLCLIADLPLEERALFSRIVRPAETLEKRQVLASQGAAFDRLFAVLTGSLKQVVVTDSDEYIVTALCLPGDLVGLDAIGEGAYPGSLVALETTGVCEIPYEQLDQLCTRSAGIRRLFPRYLSQAMHDERLRLTLLLRRTAEVRLASFLLAVSERFRLRGYSPHHFRLALSRSDIASHLGLTPETVGRVLVSYQRQNLLDVSGHEFLILDFEGLKSLAAANGRRHRQREA</sequence>
<dbReference type="InterPro" id="IPR018490">
    <property type="entry name" value="cNMP-bd_dom_sf"/>
</dbReference>
<reference evidence="5 6" key="2">
    <citation type="submission" date="2016-02" db="EMBL/GenBank/DDBJ databases">
        <authorList>
            <person name="Wen L."/>
            <person name="He K."/>
            <person name="Yang H."/>
        </authorList>
    </citation>
    <scope>NUCLEOTIDE SEQUENCE [LARGE SCALE GENOMIC DNA]</scope>
    <source>
        <strain evidence="5 6">AGD 8-3</strain>
    </source>
</reference>
<dbReference type="PATRIC" id="fig|507626.3.peg.2061"/>
<organism evidence="5 6">
    <name type="scientific">Halomonas chromatireducens</name>
    <dbReference type="NCBI Taxonomy" id="507626"/>
    <lineage>
        <taxon>Bacteria</taxon>
        <taxon>Pseudomonadati</taxon>
        <taxon>Pseudomonadota</taxon>
        <taxon>Gammaproteobacteria</taxon>
        <taxon>Oceanospirillales</taxon>
        <taxon>Halomonadaceae</taxon>
        <taxon>Halomonas</taxon>
    </lineage>
</organism>
<accession>A0A109ULW2</accession>
<protein>
    <submittedName>
        <fullName evidence="5">Transcriptional activator protein Anr</fullName>
    </submittedName>
</protein>
<dbReference type="PANTHER" id="PTHR24567:SF75">
    <property type="entry name" value="FUMARATE AND NITRATE REDUCTION REGULATORY PROTEIN"/>
    <property type="match status" value="1"/>
</dbReference>
<feature type="domain" description="HTH crp-type" evidence="4">
    <location>
        <begin position="161"/>
        <end position="234"/>
    </location>
</feature>
<evidence type="ECO:0000256" key="3">
    <source>
        <dbReference type="ARBA" id="ARBA00023163"/>
    </source>
</evidence>
<dbReference type="PANTHER" id="PTHR24567">
    <property type="entry name" value="CRP FAMILY TRANSCRIPTIONAL REGULATORY PROTEIN"/>
    <property type="match status" value="1"/>
</dbReference>
<dbReference type="Gene3D" id="2.60.120.10">
    <property type="entry name" value="Jelly Rolls"/>
    <property type="match status" value="1"/>
</dbReference>
<dbReference type="PROSITE" id="PS51063">
    <property type="entry name" value="HTH_CRP_2"/>
    <property type="match status" value="1"/>
</dbReference>
<evidence type="ECO:0000256" key="2">
    <source>
        <dbReference type="ARBA" id="ARBA00023125"/>
    </source>
</evidence>
<dbReference type="InterPro" id="IPR050397">
    <property type="entry name" value="Env_Response_Regulators"/>
</dbReference>
<dbReference type="AlphaFoldDB" id="A0A109ULW2"/>
<evidence type="ECO:0000313" key="6">
    <source>
        <dbReference type="Proteomes" id="UP000063387"/>
    </source>
</evidence>